<evidence type="ECO:0000256" key="1">
    <source>
        <dbReference type="SAM" id="MobiDB-lite"/>
    </source>
</evidence>
<proteinExistence type="predicted"/>
<feature type="compositionally biased region" description="Basic and acidic residues" evidence="1">
    <location>
        <begin position="27"/>
        <end position="43"/>
    </location>
</feature>
<accession>A0ABN8Y1R7</accession>
<evidence type="ECO:0000313" key="3">
    <source>
        <dbReference type="Proteomes" id="UP001176941"/>
    </source>
</evidence>
<dbReference type="Proteomes" id="UP001176941">
    <property type="component" value="Chromosome 11"/>
</dbReference>
<protein>
    <submittedName>
        <fullName evidence="2">Uncharacterized protein</fullName>
    </submittedName>
</protein>
<reference evidence="2" key="1">
    <citation type="submission" date="2023-04" db="EMBL/GenBank/DDBJ databases">
        <authorList>
            <consortium name="ELIXIR-Norway"/>
        </authorList>
    </citation>
    <scope>NUCLEOTIDE SEQUENCE [LARGE SCALE GENOMIC DNA]</scope>
</reference>
<feature type="region of interest" description="Disordered" evidence="1">
    <location>
        <begin position="27"/>
        <end position="49"/>
    </location>
</feature>
<name>A0ABN8Y1R7_RANTA</name>
<dbReference type="EMBL" id="OX459947">
    <property type="protein sequence ID" value="CAI9154880.1"/>
    <property type="molecule type" value="Genomic_DNA"/>
</dbReference>
<gene>
    <name evidence="2" type="ORF">MRATA1EN1_LOCUS3842</name>
</gene>
<sequence length="304" mass="32985">MYAAAKEMIVGCVSRGRTGWVQGRYEAPRQAEEEHSLKERGSPHLDQGGEWDGPSLLCALRVEAARLAAQPGLQGARAPWSQQWRPWALQHGLGALRDVPQTLTVLMSSLESILAEVNPGFQSYLPPHILPQEGCLFIVAPETDSSKGREPTGLAGGQLTTHEEALASRVLCVLSHCGRVRLFATRWMQPVDKQTGKHLLKHIQSTFTGSQRPHGEASHLELQALRQGGCVRSTSLDSHLNQDGGGGCVERLHTRLESRASRELRPLPAASERAAHSLLGELALWSGSSPGSFFGEDTTLSFAS</sequence>
<organism evidence="2 3">
    <name type="scientific">Rangifer tarandus platyrhynchus</name>
    <name type="common">Svalbard reindeer</name>
    <dbReference type="NCBI Taxonomy" id="3082113"/>
    <lineage>
        <taxon>Eukaryota</taxon>
        <taxon>Metazoa</taxon>
        <taxon>Chordata</taxon>
        <taxon>Craniata</taxon>
        <taxon>Vertebrata</taxon>
        <taxon>Euteleostomi</taxon>
        <taxon>Mammalia</taxon>
        <taxon>Eutheria</taxon>
        <taxon>Laurasiatheria</taxon>
        <taxon>Artiodactyla</taxon>
        <taxon>Ruminantia</taxon>
        <taxon>Pecora</taxon>
        <taxon>Cervidae</taxon>
        <taxon>Odocoileinae</taxon>
        <taxon>Rangifer</taxon>
    </lineage>
</organism>
<evidence type="ECO:0000313" key="2">
    <source>
        <dbReference type="EMBL" id="CAI9154880.1"/>
    </source>
</evidence>
<keyword evidence="3" id="KW-1185">Reference proteome</keyword>